<feature type="non-terminal residue" evidence="2">
    <location>
        <position position="1"/>
    </location>
</feature>
<sequence>GGVPRAAAGEPARAKGRQAERPAFDSAAAAEWMSARCREVAEEHARQKASGERGSIYHFPATSCPTGRGQAGFLAGAARCCHHRRTSCCSCSGRWRPTTRAPRSTRRRAAPPRRSGRWARQRL</sequence>
<evidence type="ECO:0000256" key="1">
    <source>
        <dbReference type="SAM" id="MobiDB-lite"/>
    </source>
</evidence>
<reference evidence="2" key="1">
    <citation type="submission" date="2023-10" db="EMBL/GenBank/DDBJ databases">
        <authorList>
            <person name="Chen Y."/>
            <person name="Shah S."/>
            <person name="Dougan E. K."/>
            <person name="Thang M."/>
            <person name="Chan C."/>
        </authorList>
    </citation>
    <scope>NUCLEOTIDE SEQUENCE [LARGE SCALE GENOMIC DNA]</scope>
</reference>
<feature type="compositionally biased region" description="Basic residues" evidence="1">
    <location>
        <begin position="103"/>
        <end position="123"/>
    </location>
</feature>
<protein>
    <submittedName>
        <fullName evidence="2">Uncharacterized protein</fullName>
    </submittedName>
</protein>
<keyword evidence="3" id="KW-1185">Reference proteome</keyword>
<gene>
    <name evidence="2" type="ORF">PCOR1329_LOCUS71392</name>
</gene>
<name>A0ABN9WX08_9DINO</name>
<proteinExistence type="predicted"/>
<feature type="region of interest" description="Disordered" evidence="1">
    <location>
        <begin position="96"/>
        <end position="123"/>
    </location>
</feature>
<dbReference type="Proteomes" id="UP001189429">
    <property type="component" value="Unassembled WGS sequence"/>
</dbReference>
<evidence type="ECO:0000313" key="3">
    <source>
        <dbReference type="Proteomes" id="UP001189429"/>
    </source>
</evidence>
<feature type="region of interest" description="Disordered" evidence="1">
    <location>
        <begin position="1"/>
        <end position="26"/>
    </location>
</feature>
<dbReference type="EMBL" id="CAUYUJ010019475">
    <property type="protein sequence ID" value="CAK0891424.1"/>
    <property type="molecule type" value="Genomic_DNA"/>
</dbReference>
<evidence type="ECO:0000313" key="2">
    <source>
        <dbReference type="EMBL" id="CAK0891424.1"/>
    </source>
</evidence>
<comment type="caution">
    <text evidence="2">The sequence shown here is derived from an EMBL/GenBank/DDBJ whole genome shotgun (WGS) entry which is preliminary data.</text>
</comment>
<accession>A0ABN9WX08</accession>
<organism evidence="2 3">
    <name type="scientific">Prorocentrum cordatum</name>
    <dbReference type="NCBI Taxonomy" id="2364126"/>
    <lineage>
        <taxon>Eukaryota</taxon>
        <taxon>Sar</taxon>
        <taxon>Alveolata</taxon>
        <taxon>Dinophyceae</taxon>
        <taxon>Prorocentrales</taxon>
        <taxon>Prorocentraceae</taxon>
        <taxon>Prorocentrum</taxon>
    </lineage>
</organism>